<feature type="compositionally biased region" description="Low complexity" evidence="4">
    <location>
        <begin position="163"/>
        <end position="173"/>
    </location>
</feature>
<evidence type="ECO:0000256" key="2">
    <source>
        <dbReference type="PROSITE-ProRule" id="PRU00169"/>
    </source>
</evidence>
<dbReference type="InterPro" id="IPR011006">
    <property type="entry name" value="CheY-like_superfamily"/>
</dbReference>
<evidence type="ECO:0000313" key="6">
    <source>
        <dbReference type="EMBL" id="BDU74713.1"/>
    </source>
</evidence>
<dbReference type="GO" id="GO:0000160">
    <property type="term" value="P:phosphorelay signal transduction system"/>
    <property type="evidence" value="ECO:0007669"/>
    <property type="project" value="InterPro"/>
</dbReference>
<feature type="region of interest" description="Disordered" evidence="4">
    <location>
        <begin position="152"/>
        <end position="181"/>
    </location>
</feature>
<evidence type="ECO:0000256" key="3">
    <source>
        <dbReference type="SAM" id="Coils"/>
    </source>
</evidence>
<dbReference type="InterPro" id="IPR001789">
    <property type="entry name" value="Sig_transdc_resp-reg_receiver"/>
</dbReference>
<accession>A0AA48H2B2</accession>
<organism evidence="6 7">
    <name type="scientific">Mesoterricola silvestris</name>
    <dbReference type="NCBI Taxonomy" id="2927979"/>
    <lineage>
        <taxon>Bacteria</taxon>
        <taxon>Pseudomonadati</taxon>
        <taxon>Acidobacteriota</taxon>
        <taxon>Holophagae</taxon>
        <taxon>Holophagales</taxon>
        <taxon>Holophagaceae</taxon>
        <taxon>Mesoterricola</taxon>
    </lineage>
</organism>
<dbReference type="Gene3D" id="3.40.50.2300">
    <property type="match status" value="1"/>
</dbReference>
<dbReference type="RefSeq" id="WP_316413386.1">
    <property type="nucleotide sequence ID" value="NZ_AP027080.1"/>
</dbReference>
<proteinExistence type="predicted"/>
<dbReference type="AlphaFoldDB" id="A0AA48H2B2"/>
<keyword evidence="3" id="KW-0175">Coiled coil</keyword>
<comment type="caution">
    <text evidence="2">Lacks conserved residue(s) required for the propagation of feature annotation.</text>
</comment>
<keyword evidence="7" id="KW-1185">Reference proteome</keyword>
<protein>
    <recommendedName>
        <fullName evidence="5">Response regulatory domain-containing protein</fullName>
    </recommendedName>
</protein>
<dbReference type="EMBL" id="AP027080">
    <property type="protein sequence ID" value="BDU74713.1"/>
    <property type="molecule type" value="Genomic_DNA"/>
</dbReference>
<dbReference type="PANTHER" id="PTHR44591">
    <property type="entry name" value="STRESS RESPONSE REGULATOR PROTEIN 1"/>
    <property type="match status" value="1"/>
</dbReference>
<evidence type="ECO:0000256" key="1">
    <source>
        <dbReference type="ARBA" id="ARBA00022553"/>
    </source>
</evidence>
<evidence type="ECO:0000313" key="7">
    <source>
        <dbReference type="Proteomes" id="UP001238179"/>
    </source>
</evidence>
<dbReference type="Proteomes" id="UP001238179">
    <property type="component" value="Chromosome"/>
</dbReference>
<name>A0AA48H2B2_9BACT</name>
<dbReference type="PROSITE" id="PS50110">
    <property type="entry name" value="RESPONSE_REGULATORY"/>
    <property type="match status" value="1"/>
</dbReference>
<gene>
    <name evidence="6" type="ORF">METEAL_38870</name>
</gene>
<evidence type="ECO:0000259" key="5">
    <source>
        <dbReference type="PROSITE" id="PS50110"/>
    </source>
</evidence>
<dbReference type="PANTHER" id="PTHR44591:SF3">
    <property type="entry name" value="RESPONSE REGULATORY DOMAIN-CONTAINING PROTEIN"/>
    <property type="match status" value="1"/>
</dbReference>
<feature type="coiled-coil region" evidence="3">
    <location>
        <begin position="187"/>
        <end position="235"/>
    </location>
</feature>
<feature type="domain" description="Response regulatory" evidence="5">
    <location>
        <begin position="4"/>
        <end position="121"/>
    </location>
</feature>
<feature type="coiled-coil region" evidence="3">
    <location>
        <begin position="344"/>
        <end position="399"/>
    </location>
</feature>
<feature type="coiled-coil region" evidence="3">
    <location>
        <begin position="424"/>
        <end position="529"/>
    </location>
</feature>
<evidence type="ECO:0000256" key="4">
    <source>
        <dbReference type="SAM" id="MobiDB-lite"/>
    </source>
</evidence>
<dbReference type="SUPFAM" id="SSF52172">
    <property type="entry name" value="CheY-like"/>
    <property type="match status" value="1"/>
</dbReference>
<dbReference type="InterPro" id="IPR050595">
    <property type="entry name" value="Bact_response_regulator"/>
</dbReference>
<sequence length="532" mass="58845">MGKRLLVVDSDRRFIQDHKSPLESAFEVDFLYTTEGALTRLESGQYGGILLCVETSENKGYALCSAIRRAPGLGDLKIALISAKASEEEYARHRGTKGKADLYLHKPINTTVLIPSLAELVPLKEDDPDNPLGDLAGADLGDEWLESLRTELESDPIPPPRALAPSPGWAAEPPAAPEKPVRNQGEIELLEWRVKDLELKLSAQHDELDRKTREIEELIQRNAAVTRNLDEIQHTQGAAEDSLRGDLQDALDEQKRLVDQLDLVNALLAEKSQQNAEFLETHQLLQAQLEEAWETGTRAKALETSLAETQEALRTREAQAVLSEQHSSDLLMELEGVRADGAVKQARIQELEGSQGRLAELEAELASLKEQAAFQETTLRDLAGERTRLQAECAAKDDELTEQAGEIFVLQEKLSLQETACRDLAEERDTLGGLREQLERTANDLQARLDTAEAAGESQRREFLAGIEEREANLGRLHADVEAGQERINQLNREKAELSAALQGRQDRLDTLGAALAELEDKARQALDLAKG</sequence>
<dbReference type="Gene3D" id="1.10.287.1490">
    <property type="match status" value="1"/>
</dbReference>
<dbReference type="KEGG" id="msil:METEAL_38870"/>
<reference evidence="7" key="1">
    <citation type="journal article" date="2023" name="Int. J. Syst. Evol. Microbiol.">
        <title>Mesoterricola silvestris gen. nov., sp. nov., Mesoterricola sediminis sp. nov., Geothrix oryzae sp. nov., Geothrix edaphica sp. nov., Geothrix rubra sp. nov., and Geothrix limicola sp. nov., six novel members of Acidobacteriota isolated from soils.</title>
        <authorList>
            <person name="Itoh H."/>
            <person name="Sugisawa Y."/>
            <person name="Mise K."/>
            <person name="Xu Z."/>
            <person name="Kuniyasu M."/>
            <person name="Ushijima N."/>
            <person name="Kawano K."/>
            <person name="Kobayashi E."/>
            <person name="Shiratori Y."/>
            <person name="Masuda Y."/>
            <person name="Senoo K."/>
        </authorList>
    </citation>
    <scope>NUCLEOTIDE SEQUENCE [LARGE SCALE GENOMIC DNA]</scope>
    <source>
        <strain evidence="7">W79</strain>
    </source>
</reference>
<keyword evidence="1" id="KW-0597">Phosphoprotein</keyword>